<dbReference type="Proteomes" id="UP000886856">
    <property type="component" value="Unassembled WGS sequence"/>
</dbReference>
<name>A0A9D2I3W3_9LACT</name>
<organism evidence="1 2">
    <name type="scientific">Candidatus Jeotgalibaca merdavium</name>
    <dbReference type="NCBI Taxonomy" id="2838627"/>
    <lineage>
        <taxon>Bacteria</taxon>
        <taxon>Bacillati</taxon>
        <taxon>Bacillota</taxon>
        <taxon>Bacilli</taxon>
        <taxon>Lactobacillales</taxon>
        <taxon>Carnobacteriaceae</taxon>
        <taxon>Jeotgalibaca</taxon>
    </lineage>
</organism>
<reference evidence="1" key="2">
    <citation type="submission" date="2021-04" db="EMBL/GenBank/DDBJ databases">
        <authorList>
            <person name="Gilroy R."/>
        </authorList>
    </citation>
    <scope>NUCLEOTIDE SEQUENCE</scope>
    <source>
        <strain evidence="1">CHK171-505</strain>
    </source>
</reference>
<accession>A0A9D2I3W3</accession>
<dbReference type="EMBL" id="DWYW01000244">
    <property type="protein sequence ID" value="HJA91238.1"/>
    <property type="molecule type" value="Genomic_DNA"/>
</dbReference>
<evidence type="ECO:0000313" key="2">
    <source>
        <dbReference type="Proteomes" id="UP000886856"/>
    </source>
</evidence>
<reference evidence="1" key="1">
    <citation type="journal article" date="2021" name="PeerJ">
        <title>Extensive microbial diversity within the chicken gut microbiome revealed by metagenomics and culture.</title>
        <authorList>
            <person name="Gilroy R."/>
            <person name="Ravi A."/>
            <person name="Getino M."/>
            <person name="Pursley I."/>
            <person name="Horton D.L."/>
            <person name="Alikhan N.F."/>
            <person name="Baker D."/>
            <person name="Gharbi K."/>
            <person name="Hall N."/>
            <person name="Watson M."/>
            <person name="Adriaenssens E.M."/>
            <person name="Foster-Nyarko E."/>
            <person name="Jarju S."/>
            <person name="Secka A."/>
            <person name="Antonio M."/>
            <person name="Oren A."/>
            <person name="Chaudhuri R.R."/>
            <person name="La Ragione R."/>
            <person name="Hildebrand F."/>
            <person name="Pallen M.J."/>
        </authorList>
    </citation>
    <scope>NUCLEOTIDE SEQUENCE</scope>
    <source>
        <strain evidence="1">CHK171-505</strain>
    </source>
</reference>
<sequence length="73" mass="8613">MNYSDMQKLIRKLKEENISLKRKVKVRDNKIREMERSGPDAALLKANIELANEVHNLKEDIEFMIRKNGEETV</sequence>
<proteinExistence type="predicted"/>
<protein>
    <submittedName>
        <fullName evidence="1">Uncharacterized protein</fullName>
    </submittedName>
</protein>
<gene>
    <name evidence="1" type="ORF">H9948_10665</name>
</gene>
<comment type="caution">
    <text evidence="1">The sequence shown here is derived from an EMBL/GenBank/DDBJ whole genome shotgun (WGS) entry which is preliminary data.</text>
</comment>
<dbReference type="AlphaFoldDB" id="A0A9D2I3W3"/>
<evidence type="ECO:0000313" key="1">
    <source>
        <dbReference type="EMBL" id="HJA91238.1"/>
    </source>
</evidence>